<evidence type="ECO:0000313" key="5">
    <source>
        <dbReference type="Proteomes" id="UP001500729"/>
    </source>
</evidence>
<keyword evidence="5" id="KW-1185">Reference proteome</keyword>
<name>A0ABN1CL33_SACER</name>
<dbReference type="InterPro" id="IPR027383">
    <property type="entry name" value="Znf_put"/>
</dbReference>
<comment type="caution">
    <text evidence="4">The sequence shown here is derived from an EMBL/GenBank/DDBJ whole genome shotgun (WGS) entry which is preliminary data.</text>
</comment>
<feature type="transmembrane region" description="Helical" evidence="2">
    <location>
        <begin position="80"/>
        <end position="100"/>
    </location>
</feature>
<feature type="transmembrane region" description="Helical" evidence="2">
    <location>
        <begin position="112"/>
        <end position="132"/>
    </location>
</feature>
<dbReference type="Pfam" id="PF13490">
    <property type="entry name" value="zf-HC2"/>
    <property type="match status" value="1"/>
</dbReference>
<keyword evidence="2" id="KW-1133">Transmembrane helix</keyword>
<feature type="domain" description="Putative zinc-finger" evidence="3">
    <location>
        <begin position="3"/>
        <end position="37"/>
    </location>
</feature>
<evidence type="ECO:0000259" key="3">
    <source>
        <dbReference type="Pfam" id="PF13490"/>
    </source>
</evidence>
<accession>A0ABN1CL33</accession>
<proteinExistence type="predicted"/>
<keyword evidence="2" id="KW-0472">Membrane</keyword>
<organism evidence="4 5">
    <name type="scientific">Saccharopolyspora erythraea</name>
    <name type="common">Streptomyces erythraeus</name>
    <dbReference type="NCBI Taxonomy" id="1836"/>
    <lineage>
        <taxon>Bacteria</taxon>
        <taxon>Bacillati</taxon>
        <taxon>Actinomycetota</taxon>
        <taxon>Actinomycetes</taxon>
        <taxon>Pseudonocardiales</taxon>
        <taxon>Pseudonocardiaceae</taxon>
        <taxon>Saccharopolyspora</taxon>
    </lineage>
</organism>
<keyword evidence="2" id="KW-0812">Transmembrane</keyword>
<evidence type="ECO:0000256" key="1">
    <source>
        <dbReference type="SAM" id="MobiDB-lite"/>
    </source>
</evidence>
<dbReference type="Proteomes" id="UP001500729">
    <property type="component" value="Unassembled WGS sequence"/>
</dbReference>
<evidence type="ECO:0000256" key="2">
    <source>
        <dbReference type="SAM" id="Phobius"/>
    </source>
</evidence>
<dbReference type="EMBL" id="BAAAGS010000010">
    <property type="protein sequence ID" value="GAA0521336.1"/>
    <property type="molecule type" value="Genomic_DNA"/>
</dbReference>
<sequence>MNCESCRISISARLDGEDGTAPDEQVDAHLESCAACRAWQAKAAMLTRGLRVRPASPTPDLVDAVLAHAPRRRHRAVPRVALAVVAVAQLLLGALQMLGLGPHAHHGMSAHLFNESTAWNLAVGAGLLWAAARTRAVSGMLPLLSVFLVVLTGFSLHDLMAGVVSVERVASHGLMLLGLGLLYTVHRTSSGGHPGGATADDSDEHTGLSGPRTDVPGRTAASGRPPLRPTAQDRRAA</sequence>
<feature type="transmembrane region" description="Helical" evidence="2">
    <location>
        <begin position="139"/>
        <end position="157"/>
    </location>
</feature>
<gene>
    <name evidence="4" type="ORF">GCM10009533_20530</name>
</gene>
<protein>
    <submittedName>
        <fullName evidence="4">Zf-HC2 domain-containing protein</fullName>
    </submittedName>
</protein>
<evidence type="ECO:0000313" key="4">
    <source>
        <dbReference type="EMBL" id="GAA0521336.1"/>
    </source>
</evidence>
<reference evidence="4 5" key="1">
    <citation type="journal article" date="2019" name="Int. J. Syst. Evol. Microbiol.">
        <title>The Global Catalogue of Microorganisms (GCM) 10K type strain sequencing project: providing services to taxonomists for standard genome sequencing and annotation.</title>
        <authorList>
            <consortium name="The Broad Institute Genomics Platform"/>
            <consortium name="The Broad Institute Genome Sequencing Center for Infectious Disease"/>
            <person name="Wu L."/>
            <person name="Ma J."/>
        </authorList>
    </citation>
    <scope>NUCLEOTIDE SEQUENCE [LARGE SCALE GENOMIC DNA]</scope>
    <source>
        <strain evidence="4 5">JCM 10303</strain>
    </source>
</reference>
<feature type="region of interest" description="Disordered" evidence="1">
    <location>
        <begin position="191"/>
        <end position="237"/>
    </location>
</feature>
<dbReference type="RefSeq" id="WP_009943004.1">
    <property type="nucleotide sequence ID" value="NZ_BAAAGS010000010.1"/>
</dbReference>